<dbReference type="SUPFAM" id="SSF51445">
    <property type="entry name" value="(Trans)glycosidases"/>
    <property type="match status" value="1"/>
</dbReference>
<dbReference type="Proteomes" id="UP001059209">
    <property type="component" value="Chromosome"/>
</dbReference>
<protein>
    <recommendedName>
        <fullName evidence="3">Glycoside hydrolase family 2 catalytic domain-containing protein</fullName>
    </recommendedName>
</protein>
<dbReference type="SUPFAM" id="SSF49303">
    <property type="entry name" value="beta-Galactosidase/glucuronidase domain"/>
    <property type="match status" value="1"/>
</dbReference>
<dbReference type="InterPro" id="IPR051913">
    <property type="entry name" value="GH2_Domain-Containing"/>
</dbReference>
<dbReference type="Gene3D" id="3.20.20.80">
    <property type="entry name" value="Glycosidases"/>
    <property type="match status" value="1"/>
</dbReference>
<accession>A0ABY5YA64</accession>
<dbReference type="EMBL" id="CP104205">
    <property type="protein sequence ID" value="UWX55943.1"/>
    <property type="molecule type" value="Genomic_DNA"/>
</dbReference>
<dbReference type="PANTHER" id="PTHR42732">
    <property type="entry name" value="BETA-GALACTOSIDASE"/>
    <property type="match status" value="1"/>
</dbReference>
<keyword evidence="2" id="KW-1185">Reference proteome</keyword>
<proteinExistence type="predicted"/>
<reference evidence="1" key="1">
    <citation type="submission" date="2022-09" db="EMBL/GenBank/DDBJ databases">
        <title>Maribacter litopenaei sp. nov., isolated from the intestinal tract of the Pacific White Shrimp, Litopenaeus vannamei.</title>
        <authorList>
            <person name="Kim S.Y."/>
            <person name="Hwang C.Y."/>
        </authorList>
    </citation>
    <scope>NUCLEOTIDE SEQUENCE</scope>
    <source>
        <strain evidence="1">HL-LV01</strain>
    </source>
</reference>
<dbReference type="InterPro" id="IPR017853">
    <property type="entry name" value="GH"/>
</dbReference>
<evidence type="ECO:0000313" key="1">
    <source>
        <dbReference type="EMBL" id="UWX55943.1"/>
    </source>
</evidence>
<name>A0ABY5YA64_9FLAO</name>
<sequence>MVTESPFLYDLEIRLLSNEKEVDKVGSYFGMRKISMKKDEFGIVRMQLNNKDYFQFGPLNQGWWRDGLYTAPTDEALKYDIIKTKELGFNMIRKHVKVEPAGWYAHCDKLGILVAARYAKR</sequence>
<organism evidence="1 2">
    <name type="scientific">Maribacter litopenaei</name>
    <dbReference type="NCBI Taxonomy" id="2976127"/>
    <lineage>
        <taxon>Bacteria</taxon>
        <taxon>Pseudomonadati</taxon>
        <taxon>Bacteroidota</taxon>
        <taxon>Flavobacteriia</taxon>
        <taxon>Flavobacteriales</taxon>
        <taxon>Flavobacteriaceae</taxon>
        <taxon>Maribacter</taxon>
    </lineage>
</organism>
<dbReference type="InterPro" id="IPR036156">
    <property type="entry name" value="Beta-gal/glucu_dom_sf"/>
</dbReference>
<gene>
    <name evidence="1" type="ORF">NYZ99_06145</name>
</gene>
<dbReference type="PANTHER" id="PTHR42732:SF2">
    <property type="entry name" value="BETA-MANNOSIDASE"/>
    <property type="match status" value="1"/>
</dbReference>
<evidence type="ECO:0000313" key="2">
    <source>
        <dbReference type="Proteomes" id="UP001059209"/>
    </source>
</evidence>
<dbReference type="RefSeq" id="WP_260574452.1">
    <property type="nucleotide sequence ID" value="NZ_CP104205.1"/>
</dbReference>
<evidence type="ECO:0008006" key="3">
    <source>
        <dbReference type="Google" id="ProtNLM"/>
    </source>
</evidence>